<protein>
    <submittedName>
        <fullName evidence="4">Immunoglobulin I-set domain containing protein</fullName>
    </submittedName>
</protein>
<dbReference type="GO" id="GO:0098609">
    <property type="term" value="P:cell-cell adhesion"/>
    <property type="evidence" value="ECO:0007669"/>
    <property type="project" value="TreeGrafter"/>
</dbReference>
<dbReference type="Gene3D" id="2.60.40.10">
    <property type="entry name" value="Immunoglobulins"/>
    <property type="match status" value="3"/>
</dbReference>
<feature type="domain" description="Ig-like" evidence="3">
    <location>
        <begin position="1"/>
        <end position="146"/>
    </location>
</feature>
<keyword evidence="1" id="KW-0677">Repeat</keyword>
<dbReference type="InterPro" id="IPR007110">
    <property type="entry name" value="Ig-like_dom"/>
</dbReference>
<dbReference type="InterPro" id="IPR036179">
    <property type="entry name" value="Ig-like_dom_sf"/>
</dbReference>
<evidence type="ECO:0000313" key="5">
    <source>
        <dbReference type="Proteomes" id="UP000194236"/>
    </source>
</evidence>
<dbReference type="InterPro" id="IPR013783">
    <property type="entry name" value="Ig-like_fold"/>
</dbReference>
<dbReference type="GO" id="GO:0016020">
    <property type="term" value="C:membrane"/>
    <property type="evidence" value="ECO:0007669"/>
    <property type="project" value="UniProtKB-SubCell"/>
</dbReference>
<evidence type="ECO:0000256" key="1">
    <source>
        <dbReference type="ARBA" id="ARBA00022737"/>
    </source>
</evidence>
<feature type="non-terminal residue" evidence="4">
    <location>
        <position position="389"/>
    </location>
</feature>
<dbReference type="EMBL" id="MUJZ01068300">
    <property type="protein sequence ID" value="OTF69890.1"/>
    <property type="molecule type" value="Genomic_DNA"/>
</dbReference>
<feature type="domain" description="Ig-like" evidence="3">
    <location>
        <begin position="259"/>
        <end position="377"/>
    </location>
</feature>
<dbReference type="AlphaFoldDB" id="A0A1Y3AN84"/>
<dbReference type="SMART" id="SM00409">
    <property type="entry name" value="IG"/>
    <property type="match status" value="3"/>
</dbReference>
<reference evidence="4 5" key="1">
    <citation type="submission" date="2017-03" db="EMBL/GenBank/DDBJ databases">
        <title>Genome Survey of Euroglyphus maynei.</title>
        <authorList>
            <person name="Arlian L.G."/>
            <person name="Morgan M.S."/>
            <person name="Rider S.D."/>
        </authorList>
    </citation>
    <scope>NUCLEOTIDE SEQUENCE [LARGE SCALE GENOMIC DNA]</scope>
    <source>
        <strain evidence="4">Arlian Lab</strain>
        <tissue evidence="4">Whole body</tissue>
    </source>
</reference>
<dbReference type="Proteomes" id="UP000194236">
    <property type="component" value="Unassembled WGS sequence"/>
</dbReference>
<sequence length="389" mass="43473">MTLHCITLHGNPKQLQTVHWYRNGQHFLTTISFRKLQSSSSQPIPTSSTTTPSFLQHSFYHRIGTGKHFTLVDESTPLAGPLNGQFLLTPNGTSWLNMAEPYVHYLNEPEMLIIANVTREHRGNYSCLGFNGAANGSQLSNEKTISVKSSLMLTSNSDTNDRYVLKGSQAVLECRIDDPGDPPAHSIVWTHNGVRIDRATTHFQSPPMTGNSIQRNSVIARYRTPKADMTTSGEYRCRAINDLGQGEWGTFRLDVKSPPRILQSLPATIGALSDQNLTLTCRVECQPPCEIHWFHNNLTRLSPDTRGILPSSLLTNEYRAKLRNGNEMTFSLINEQTEGVQIPAHTWSSITIHNTSVLFDFDQLTCVSSNSDNEELGPPVHSTVVFRRE</sequence>
<evidence type="ECO:0000259" key="3">
    <source>
        <dbReference type="PROSITE" id="PS50835"/>
    </source>
</evidence>
<accession>A0A1Y3AN84</accession>
<dbReference type="InterPro" id="IPR003599">
    <property type="entry name" value="Ig_sub"/>
</dbReference>
<dbReference type="PROSITE" id="PS50835">
    <property type="entry name" value="IG_LIKE"/>
    <property type="match status" value="3"/>
</dbReference>
<gene>
    <name evidence="4" type="ORF">BLA29_005139</name>
</gene>
<feature type="domain" description="Ig-like" evidence="3">
    <location>
        <begin position="149"/>
        <end position="241"/>
    </location>
</feature>
<dbReference type="Pfam" id="PF00047">
    <property type="entry name" value="ig"/>
    <property type="match status" value="1"/>
</dbReference>
<name>A0A1Y3AN84_EURMA</name>
<comment type="caution">
    <text evidence="4">The sequence shown here is derived from an EMBL/GenBank/DDBJ whole genome shotgun (WGS) entry which is preliminary data.</text>
</comment>
<keyword evidence="5" id="KW-1185">Reference proteome</keyword>
<organism evidence="4 5">
    <name type="scientific">Euroglyphus maynei</name>
    <name type="common">Mayne's house dust mite</name>
    <dbReference type="NCBI Taxonomy" id="6958"/>
    <lineage>
        <taxon>Eukaryota</taxon>
        <taxon>Metazoa</taxon>
        <taxon>Ecdysozoa</taxon>
        <taxon>Arthropoda</taxon>
        <taxon>Chelicerata</taxon>
        <taxon>Arachnida</taxon>
        <taxon>Acari</taxon>
        <taxon>Acariformes</taxon>
        <taxon>Sarcoptiformes</taxon>
        <taxon>Astigmata</taxon>
        <taxon>Psoroptidia</taxon>
        <taxon>Analgoidea</taxon>
        <taxon>Pyroglyphidae</taxon>
        <taxon>Pyroglyphinae</taxon>
        <taxon>Euroglyphus</taxon>
    </lineage>
</organism>
<dbReference type="InterPro" id="IPR013151">
    <property type="entry name" value="Immunoglobulin_dom"/>
</dbReference>
<evidence type="ECO:0000313" key="4">
    <source>
        <dbReference type="EMBL" id="OTF69890.1"/>
    </source>
</evidence>
<dbReference type="SUPFAM" id="SSF48726">
    <property type="entry name" value="Immunoglobulin"/>
    <property type="match status" value="3"/>
</dbReference>
<proteinExistence type="predicted"/>
<evidence type="ECO:0000256" key="2">
    <source>
        <dbReference type="ARBA" id="ARBA00023157"/>
    </source>
</evidence>
<dbReference type="PANTHER" id="PTHR44170:SF6">
    <property type="entry name" value="CONTACTIN"/>
    <property type="match status" value="1"/>
</dbReference>
<keyword evidence="2" id="KW-1015">Disulfide bond</keyword>
<dbReference type="OrthoDB" id="6106100at2759"/>
<dbReference type="PANTHER" id="PTHR44170">
    <property type="entry name" value="PROTEIN SIDEKICK"/>
    <property type="match status" value="1"/>
</dbReference>